<evidence type="ECO:0000256" key="1">
    <source>
        <dbReference type="SAM" id="MobiDB-lite"/>
    </source>
</evidence>
<gene>
    <name evidence="2" type="ORF">DFL_000630</name>
</gene>
<feature type="region of interest" description="Disordered" evidence="1">
    <location>
        <begin position="1"/>
        <end position="28"/>
    </location>
</feature>
<evidence type="ECO:0000313" key="2">
    <source>
        <dbReference type="EMBL" id="RVD89631.1"/>
    </source>
</evidence>
<comment type="caution">
    <text evidence="2">The sequence shown here is derived from an EMBL/GenBank/DDBJ whole genome shotgun (WGS) entry which is preliminary data.</text>
</comment>
<organism evidence="2 3">
    <name type="scientific">Arthrobotrys flagrans</name>
    <name type="common">Nematode-trapping fungus</name>
    <name type="synonym">Trichothecium flagrans</name>
    <dbReference type="NCBI Taxonomy" id="97331"/>
    <lineage>
        <taxon>Eukaryota</taxon>
        <taxon>Fungi</taxon>
        <taxon>Dikarya</taxon>
        <taxon>Ascomycota</taxon>
        <taxon>Pezizomycotina</taxon>
        <taxon>Orbiliomycetes</taxon>
        <taxon>Orbiliales</taxon>
        <taxon>Orbiliaceae</taxon>
        <taxon>Arthrobotrys</taxon>
    </lineage>
</organism>
<sequence>MADNAMIPESEAGPSSSSRTRPTSSGQEVELISRMEEMELINHLEQIEILSRIEQIELQLQAVQVTVASLESTRASAPRSLPDSWSLAPLRTPSQSETDTDFTTAEETASDPSTSGLSTPRRLIADTNNSIASPEETGTAITTTTTTFTEDYDLVVIAKDENNQQAFKYQVSKDVLSVSSSVLRPLIRAIPAPSDNSGTAATTRRFRELDLDGDPEALRVIFGIIHFNADESSRDISFNTLYKIAILAEKYQWQGALQTWSEIWLLLWERFALDPGYENWLYISKVFNTQREVENLVALLAKQCSSIGVEGVQAYRLCDARKEYLNTELWPEELQNQIMRLRQERVRHLCSSFGLLYRALACAACSEYLEALEPNRPLCESEICCDLAYGSLLRSIYQTDRLISLSPRLIREWYKSAAELENELRKLKFNTLEVVVPGHRCVLQDIKSGFASCIGEHDPALESEARMRRIFGSIVVYKRDRVRLTDGLAGSSSTD</sequence>
<keyword evidence="3" id="KW-1185">Reference proteome</keyword>
<feature type="region of interest" description="Disordered" evidence="1">
    <location>
        <begin position="72"/>
        <end position="122"/>
    </location>
</feature>
<reference evidence="2 3" key="1">
    <citation type="submission" date="2019-01" db="EMBL/GenBank/DDBJ databases">
        <title>Intercellular communication is required for trap formation in the nematode-trapping fungus Duddingtonia flagrans.</title>
        <authorList>
            <person name="Youssar L."/>
            <person name="Wernet V."/>
            <person name="Hensel N."/>
            <person name="Hildebrandt H.-G."/>
            <person name="Fischer R."/>
        </authorList>
    </citation>
    <scope>NUCLEOTIDE SEQUENCE [LARGE SCALE GENOMIC DNA]</scope>
    <source>
        <strain evidence="2 3">CBS H-5679</strain>
    </source>
</reference>
<dbReference type="GeneID" id="93582941"/>
<accession>A0A437AES7</accession>
<feature type="compositionally biased region" description="Low complexity" evidence="1">
    <location>
        <begin position="101"/>
        <end position="111"/>
    </location>
</feature>
<protein>
    <recommendedName>
        <fullName evidence="4">BTB domain-containing protein</fullName>
    </recommendedName>
</protein>
<dbReference type="AlphaFoldDB" id="A0A437AES7"/>
<dbReference type="VEuPathDB" id="FungiDB:DFL_000630"/>
<name>A0A437AES7_ARTFL</name>
<evidence type="ECO:0008006" key="4">
    <source>
        <dbReference type="Google" id="ProtNLM"/>
    </source>
</evidence>
<dbReference type="EMBL" id="SAEB01000001">
    <property type="protein sequence ID" value="RVD89631.1"/>
    <property type="molecule type" value="Genomic_DNA"/>
</dbReference>
<dbReference type="Proteomes" id="UP000283090">
    <property type="component" value="Unassembled WGS sequence"/>
</dbReference>
<dbReference type="OrthoDB" id="5275938at2759"/>
<feature type="compositionally biased region" description="Low complexity" evidence="1">
    <location>
        <begin position="13"/>
        <end position="26"/>
    </location>
</feature>
<proteinExistence type="predicted"/>
<dbReference type="RefSeq" id="XP_067495175.1">
    <property type="nucleotide sequence ID" value="XM_067635696.1"/>
</dbReference>
<evidence type="ECO:0000313" key="3">
    <source>
        <dbReference type="Proteomes" id="UP000283090"/>
    </source>
</evidence>